<reference evidence="4" key="1">
    <citation type="submission" date="2016-04" db="EMBL/GenBank/DDBJ databases">
        <authorList>
            <person name="Strapagiel D."/>
            <person name="Borowka P."/>
            <person name="Marciniak B."/>
            <person name="Bakula Z."/>
            <person name="Van Ingen J."/>
            <person name="Safianowska A."/>
            <person name="Dziadek J."/>
            <person name="Jagielski T."/>
        </authorList>
    </citation>
    <scope>NUCLEOTIDE SEQUENCE [LARGE SCALE GENOMIC DNA]</scope>
    <source>
        <strain evidence="4">1010001458</strain>
    </source>
</reference>
<feature type="region of interest" description="Disordered" evidence="1">
    <location>
        <begin position="1"/>
        <end position="32"/>
    </location>
</feature>
<keyword evidence="2" id="KW-0472">Membrane</keyword>
<evidence type="ECO:0000313" key="3">
    <source>
        <dbReference type="EMBL" id="KZS64274.1"/>
    </source>
</evidence>
<organism evidence="3 4">
    <name type="scientific">Mycobacterium ostraviense</name>
    <dbReference type="NCBI Taxonomy" id="2738409"/>
    <lineage>
        <taxon>Bacteria</taxon>
        <taxon>Bacillati</taxon>
        <taxon>Actinomycetota</taxon>
        <taxon>Actinomycetes</taxon>
        <taxon>Mycobacteriales</taxon>
        <taxon>Mycobacteriaceae</taxon>
        <taxon>Mycobacterium</taxon>
    </lineage>
</organism>
<dbReference type="EMBL" id="LWCI01000087">
    <property type="protein sequence ID" value="KZS64274.1"/>
    <property type="molecule type" value="Genomic_DNA"/>
</dbReference>
<comment type="caution">
    <text evidence="3">The sequence shown here is derived from an EMBL/GenBank/DDBJ whole genome shotgun (WGS) entry which is preliminary data.</text>
</comment>
<evidence type="ECO:0000256" key="2">
    <source>
        <dbReference type="SAM" id="Phobius"/>
    </source>
</evidence>
<evidence type="ECO:0000313" key="4">
    <source>
        <dbReference type="Proteomes" id="UP000077342"/>
    </source>
</evidence>
<keyword evidence="2" id="KW-1133">Transmembrane helix</keyword>
<dbReference type="Pfam" id="PF14030">
    <property type="entry name" value="DUF4245"/>
    <property type="match status" value="1"/>
</dbReference>
<feature type="compositionally biased region" description="Polar residues" evidence="1">
    <location>
        <begin position="11"/>
        <end position="22"/>
    </location>
</feature>
<name>A0A162D8Y8_9MYCO</name>
<keyword evidence="4" id="KW-1185">Reference proteome</keyword>
<proteinExistence type="predicted"/>
<protein>
    <recommendedName>
        <fullName evidence="5">DUF4245 domain-containing protein</fullName>
    </recommendedName>
</protein>
<evidence type="ECO:0000256" key="1">
    <source>
        <dbReference type="SAM" id="MobiDB-lite"/>
    </source>
</evidence>
<dbReference type="Proteomes" id="UP000077342">
    <property type="component" value="Unassembled WGS sequence"/>
</dbReference>
<dbReference type="AlphaFoldDB" id="A0A162D8Y8"/>
<accession>A0A162D8Y8</accession>
<keyword evidence="2" id="KW-0812">Transmembrane</keyword>
<feature type="transmembrane region" description="Helical" evidence="2">
    <location>
        <begin position="42"/>
        <end position="65"/>
    </location>
</feature>
<sequence length="234" mass="24302">MVADCPRSESRGTSWDTGQVTVEPQPAPKPAKPRLLQDGRDMFWSLVPLVIGCILLAGMVGMCSLQPGGTTRGRIPSYDAATALRADAATLGFPIRLPLLPPGWQPNSGGRGGIENGRTDTSAGQRLNAATSTVGYISPTGMYLSLTQSSADEDKLVGSIHPGMYPTGTVDVGGITWVVYQGADKNGALEPVWTTRLASPAGPTQVAITGAGSAAEFRTLATATQSQPPLPVSR</sequence>
<feature type="compositionally biased region" description="Basic and acidic residues" evidence="1">
    <location>
        <begin position="1"/>
        <end position="10"/>
    </location>
</feature>
<evidence type="ECO:0008006" key="5">
    <source>
        <dbReference type="Google" id="ProtNLM"/>
    </source>
</evidence>
<dbReference type="InterPro" id="IPR025339">
    <property type="entry name" value="DUF4245"/>
</dbReference>
<gene>
    <name evidence="3" type="ORF">A4G28_07665</name>
</gene>